<evidence type="ECO:0000256" key="10">
    <source>
        <dbReference type="SAM" id="SignalP"/>
    </source>
</evidence>
<keyword evidence="6 9" id="KW-0326">Glycosidase</keyword>
<dbReference type="OrthoDB" id="187139at2759"/>
<keyword evidence="4" id="KW-0964">Secreted</keyword>
<keyword evidence="11" id="KW-1185">Reference proteome</keyword>
<dbReference type="InterPro" id="IPR006626">
    <property type="entry name" value="PbH1"/>
</dbReference>
<evidence type="ECO:0000256" key="8">
    <source>
        <dbReference type="PROSITE-ProRule" id="PRU10052"/>
    </source>
</evidence>
<dbReference type="GeneID" id="101495066"/>
<evidence type="ECO:0000256" key="3">
    <source>
        <dbReference type="ARBA" id="ARBA00022512"/>
    </source>
</evidence>
<dbReference type="GO" id="GO:0071555">
    <property type="term" value="P:cell wall organization"/>
    <property type="evidence" value="ECO:0007669"/>
    <property type="project" value="UniProtKB-KW"/>
</dbReference>
<evidence type="ECO:0000256" key="7">
    <source>
        <dbReference type="ARBA" id="ARBA00023316"/>
    </source>
</evidence>
<dbReference type="SUPFAM" id="SSF51126">
    <property type="entry name" value="Pectin lyase-like"/>
    <property type="match status" value="1"/>
</dbReference>
<dbReference type="Gene3D" id="2.160.20.10">
    <property type="entry name" value="Single-stranded right-handed beta-helix, Pectin lyase-like"/>
    <property type="match status" value="1"/>
</dbReference>
<evidence type="ECO:0000256" key="6">
    <source>
        <dbReference type="ARBA" id="ARBA00023295"/>
    </source>
</evidence>
<keyword evidence="7" id="KW-0961">Cell wall biogenesis/degradation</keyword>
<dbReference type="Proteomes" id="UP000087171">
    <property type="component" value="Chromosome Ca7"/>
</dbReference>
<dbReference type="PANTHER" id="PTHR31375">
    <property type="match status" value="1"/>
</dbReference>
<comment type="similarity">
    <text evidence="2 9">Belongs to the glycosyl hydrolase 28 family.</text>
</comment>
<evidence type="ECO:0000313" key="11">
    <source>
        <dbReference type="Proteomes" id="UP000087171"/>
    </source>
</evidence>
<dbReference type="GO" id="GO:0005975">
    <property type="term" value="P:carbohydrate metabolic process"/>
    <property type="evidence" value="ECO:0007669"/>
    <property type="project" value="InterPro"/>
</dbReference>
<evidence type="ECO:0000256" key="9">
    <source>
        <dbReference type="RuleBase" id="RU361169"/>
    </source>
</evidence>
<sequence length="394" mass="43036">MVAKYFFVLCLLVCIVEAQAQYVVFNVMNYGAKSDGQTDNSGAFLKAWYDACKWNGKSTMFIPEGTYMLNEVIFSGPCRGTTNFKLKGLLKAPIDPYSIKKDWINFRYVDNLIVGGGGGVLDGQGSYAWKTNDCRTNPNCRPLPTTMSFDFITNGYIHRMRSVNSKQGHFVMYGCQNMILTKLKIIAPSDSPNTDGIKMAKSHGINITNVNIGTGDDCIAILSGTRHLRISDVFCGPGHGISIGSLGKYEGEENLSDIHVKNCTISGASNGVRIKTWASQLKNSLVASDIVFEDIIMNNVQNPIIIDQRYCPVAPCTYKGASNVQISNVSYKYIRGSGNGEVAVSINCSEKKPCQNIKLDNINLWPSGGKGTLRNECSFVNGASYGPQNPPSCI</sequence>
<evidence type="ECO:0000256" key="1">
    <source>
        <dbReference type="ARBA" id="ARBA00004191"/>
    </source>
</evidence>
<proteinExistence type="inferred from homology"/>
<comment type="subcellular location">
    <subcellularLocation>
        <location evidence="1">Secreted</location>
        <location evidence="1">Cell wall</location>
    </subcellularLocation>
</comment>
<feature type="active site" evidence="8">
    <location>
        <position position="239"/>
    </location>
</feature>
<dbReference type="PROSITE" id="PS00502">
    <property type="entry name" value="POLYGALACTURONASE"/>
    <property type="match status" value="1"/>
</dbReference>
<dbReference type="Pfam" id="PF00295">
    <property type="entry name" value="Glyco_hydro_28"/>
    <property type="match status" value="1"/>
</dbReference>
<dbReference type="eggNOG" id="ENOG502QSBG">
    <property type="taxonomic scope" value="Eukaryota"/>
</dbReference>
<evidence type="ECO:0000256" key="4">
    <source>
        <dbReference type="ARBA" id="ARBA00022525"/>
    </source>
</evidence>
<gene>
    <name evidence="12" type="primary">LOC101495066</name>
</gene>
<keyword evidence="3" id="KW-0134">Cell wall</keyword>
<keyword evidence="10" id="KW-0732">Signal</keyword>
<evidence type="ECO:0000256" key="2">
    <source>
        <dbReference type="ARBA" id="ARBA00008834"/>
    </source>
</evidence>
<accession>A0A1S2YW25</accession>
<dbReference type="STRING" id="3827.A0A1S2YW25"/>
<dbReference type="GO" id="GO:0004650">
    <property type="term" value="F:polygalacturonase activity"/>
    <property type="evidence" value="ECO:0007669"/>
    <property type="project" value="InterPro"/>
</dbReference>
<reference evidence="11" key="1">
    <citation type="journal article" date="2013" name="Nat. Biotechnol.">
        <title>Draft genome sequence of chickpea (Cicer arietinum) provides a resource for trait improvement.</title>
        <authorList>
            <person name="Varshney R.K."/>
            <person name="Song C."/>
            <person name="Saxena R.K."/>
            <person name="Azam S."/>
            <person name="Yu S."/>
            <person name="Sharpe A.G."/>
            <person name="Cannon S."/>
            <person name="Baek J."/>
            <person name="Rosen B.D."/>
            <person name="Tar'an B."/>
            <person name="Millan T."/>
            <person name="Zhang X."/>
            <person name="Ramsay L.D."/>
            <person name="Iwata A."/>
            <person name="Wang Y."/>
            <person name="Nelson W."/>
            <person name="Farmer A.D."/>
            <person name="Gaur P.M."/>
            <person name="Soderlund C."/>
            <person name="Penmetsa R.V."/>
            <person name="Xu C."/>
            <person name="Bharti A.K."/>
            <person name="He W."/>
            <person name="Winter P."/>
            <person name="Zhao S."/>
            <person name="Hane J.K."/>
            <person name="Carrasquilla-Garcia N."/>
            <person name="Condie J.A."/>
            <person name="Upadhyaya H.D."/>
            <person name="Luo M.C."/>
            <person name="Thudi M."/>
            <person name="Gowda C.L."/>
            <person name="Singh N.P."/>
            <person name="Lichtenzveig J."/>
            <person name="Gali K.K."/>
            <person name="Rubio J."/>
            <person name="Nadarajan N."/>
            <person name="Dolezel J."/>
            <person name="Bansal K.C."/>
            <person name="Xu X."/>
            <person name="Edwards D."/>
            <person name="Zhang G."/>
            <person name="Kahl G."/>
            <person name="Gil J."/>
            <person name="Singh K.B."/>
            <person name="Datta S.K."/>
            <person name="Jackson S.A."/>
            <person name="Wang J."/>
            <person name="Cook D.R."/>
        </authorList>
    </citation>
    <scope>NUCLEOTIDE SEQUENCE [LARGE SCALE GENOMIC DNA]</scope>
    <source>
        <strain evidence="11">cv. CDC Frontier</strain>
    </source>
</reference>
<dbReference type="KEGG" id="cam:101495066"/>
<protein>
    <submittedName>
        <fullName evidence="12">Exopolygalacturonase-like</fullName>
    </submittedName>
</protein>
<name>A0A1S2YW25_CICAR</name>
<feature type="signal peptide" evidence="10">
    <location>
        <begin position="1"/>
        <end position="20"/>
    </location>
</feature>
<dbReference type="PaxDb" id="3827-XP_004510830.1"/>
<feature type="chain" id="PRO_5010229908" evidence="10">
    <location>
        <begin position="21"/>
        <end position="394"/>
    </location>
</feature>
<dbReference type="SMART" id="SM00710">
    <property type="entry name" value="PbH1"/>
    <property type="match status" value="7"/>
</dbReference>
<dbReference type="InterPro" id="IPR011050">
    <property type="entry name" value="Pectin_lyase_fold/virulence"/>
</dbReference>
<dbReference type="AlphaFoldDB" id="A0A1S2YW25"/>
<evidence type="ECO:0000256" key="5">
    <source>
        <dbReference type="ARBA" id="ARBA00022801"/>
    </source>
</evidence>
<dbReference type="InterPro" id="IPR000743">
    <property type="entry name" value="Glyco_hydro_28"/>
</dbReference>
<dbReference type="RefSeq" id="XP_004510830.1">
    <property type="nucleotide sequence ID" value="XM_004510773.1"/>
</dbReference>
<reference evidence="12" key="2">
    <citation type="submission" date="2025-08" db="UniProtKB">
        <authorList>
            <consortium name="RefSeq"/>
        </authorList>
    </citation>
    <scope>IDENTIFICATION</scope>
    <source>
        <tissue evidence="12">Etiolated seedlings</tissue>
    </source>
</reference>
<dbReference type="InterPro" id="IPR012334">
    <property type="entry name" value="Pectin_lyas_fold"/>
</dbReference>
<evidence type="ECO:0000313" key="12">
    <source>
        <dbReference type="RefSeq" id="XP_004510830.1"/>
    </source>
</evidence>
<keyword evidence="5 9" id="KW-0378">Hydrolase</keyword>
<dbReference type="FunFam" id="2.160.20.10:FF:000004">
    <property type="entry name" value="Pectin lyase-like superfamily protein"/>
    <property type="match status" value="1"/>
</dbReference>
<organism evidence="11 12">
    <name type="scientific">Cicer arietinum</name>
    <name type="common">Chickpea</name>
    <name type="synonym">Garbanzo</name>
    <dbReference type="NCBI Taxonomy" id="3827"/>
    <lineage>
        <taxon>Eukaryota</taxon>
        <taxon>Viridiplantae</taxon>
        <taxon>Streptophyta</taxon>
        <taxon>Embryophyta</taxon>
        <taxon>Tracheophyta</taxon>
        <taxon>Spermatophyta</taxon>
        <taxon>Magnoliopsida</taxon>
        <taxon>eudicotyledons</taxon>
        <taxon>Gunneridae</taxon>
        <taxon>Pentapetalae</taxon>
        <taxon>rosids</taxon>
        <taxon>fabids</taxon>
        <taxon>Fabales</taxon>
        <taxon>Fabaceae</taxon>
        <taxon>Papilionoideae</taxon>
        <taxon>50 kb inversion clade</taxon>
        <taxon>NPAAA clade</taxon>
        <taxon>Hologalegina</taxon>
        <taxon>IRL clade</taxon>
        <taxon>Cicereae</taxon>
        <taxon>Cicer</taxon>
    </lineage>
</organism>